<organism evidence="4">
    <name type="scientific">Thermodesulfobacterium geofontis</name>
    <dbReference type="NCBI Taxonomy" id="1295609"/>
    <lineage>
        <taxon>Bacteria</taxon>
        <taxon>Pseudomonadati</taxon>
        <taxon>Thermodesulfobacteriota</taxon>
        <taxon>Thermodesulfobacteria</taxon>
        <taxon>Thermodesulfobacteriales</taxon>
        <taxon>Thermodesulfobacteriaceae</taxon>
        <taxon>Thermodesulfobacterium</taxon>
    </lineage>
</organism>
<name>A0A7C4NSY6_9BACT</name>
<dbReference type="AlphaFoldDB" id="A0A7C4NSY6"/>
<dbReference type="EMBL" id="DSZN01000048">
    <property type="protein sequence ID" value="HGQ85281.1"/>
    <property type="molecule type" value="Genomic_DNA"/>
</dbReference>
<dbReference type="PROSITE" id="PS51371">
    <property type="entry name" value="CBS"/>
    <property type="match status" value="2"/>
</dbReference>
<feature type="domain" description="CBS" evidence="3">
    <location>
        <begin position="76"/>
        <end position="131"/>
    </location>
</feature>
<protein>
    <submittedName>
        <fullName evidence="4">CBS domain-containing protein</fullName>
    </submittedName>
</protein>
<evidence type="ECO:0000313" key="4">
    <source>
        <dbReference type="EMBL" id="HGQ85281.1"/>
    </source>
</evidence>
<evidence type="ECO:0000259" key="3">
    <source>
        <dbReference type="PROSITE" id="PS51371"/>
    </source>
</evidence>
<reference evidence="4" key="1">
    <citation type="journal article" date="2020" name="mSystems">
        <title>Genome- and Community-Level Interaction Insights into Carbon Utilization and Element Cycling Functions of Hydrothermarchaeota in Hydrothermal Sediment.</title>
        <authorList>
            <person name="Zhou Z."/>
            <person name="Liu Y."/>
            <person name="Xu W."/>
            <person name="Pan J."/>
            <person name="Luo Z.H."/>
            <person name="Li M."/>
        </authorList>
    </citation>
    <scope>NUCLEOTIDE SEQUENCE [LARGE SCALE GENOMIC DNA]</scope>
    <source>
        <strain evidence="4">SpSt-6</strain>
    </source>
</reference>
<evidence type="ECO:0000256" key="1">
    <source>
        <dbReference type="ARBA" id="ARBA00023122"/>
    </source>
</evidence>
<keyword evidence="1 2" id="KW-0129">CBS domain</keyword>
<dbReference type="PANTHER" id="PTHR43080">
    <property type="entry name" value="CBS DOMAIN-CONTAINING PROTEIN CBSX3, MITOCHONDRIAL"/>
    <property type="match status" value="1"/>
</dbReference>
<feature type="domain" description="CBS" evidence="3">
    <location>
        <begin position="9"/>
        <end position="70"/>
    </location>
</feature>
<dbReference type="InterPro" id="IPR046342">
    <property type="entry name" value="CBS_dom_sf"/>
</dbReference>
<evidence type="ECO:0000256" key="2">
    <source>
        <dbReference type="PROSITE-ProRule" id="PRU00703"/>
    </source>
</evidence>
<accession>A0A7C4NSY6</accession>
<comment type="caution">
    <text evidence="4">The sequence shown here is derived from an EMBL/GenBank/DDBJ whole genome shotgun (WGS) entry which is preliminary data.</text>
</comment>
<proteinExistence type="predicted"/>
<dbReference type="InterPro" id="IPR051257">
    <property type="entry name" value="Diverse_CBS-Domain"/>
</dbReference>
<sequence>MSKKVSEIMNTKLETISPDDSVYSAIEKMIDRRIRSLLVLPKDEKDEYGVVTVRNIIFKVLTKKLDPHKIKIGEIASKPVIAVSKDTSIEDIYEIMEKNNIARVFVKEGNKIIGVVSFFDIMYHILIERAKT</sequence>
<dbReference type="InterPro" id="IPR000644">
    <property type="entry name" value="CBS_dom"/>
</dbReference>
<dbReference type="PANTHER" id="PTHR43080:SF2">
    <property type="entry name" value="CBS DOMAIN-CONTAINING PROTEIN"/>
    <property type="match status" value="1"/>
</dbReference>
<dbReference type="SUPFAM" id="SSF54631">
    <property type="entry name" value="CBS-domain pair"/>
    <property type="match status" value="1"/>
</dbReference>
<gene>
    <name evidence="4" type="ORF">ENT66_02625</name>
</gene>
<dbReference type="SMART" id="SM00116">
    <property type="entry name" value="CBS"/>
    <property type="match status" value="2"/>
</dbReference>
<dbReference type="Pfam" id="PF00571">
    <property type="entry name" value="CBS"/>
    <property type="match status" value="2"/>
</dbReference>
<dbReference type="Gene3D" id="3.10.580.10">
    <property type="entry name" value="CBS-domain"/>
    <property type="match status" value="1"/>
</dbReference>